<feature type="non-terminal residue" evidence="1">
    <location>
        <position position="1"/>
    </location>
</feature>
<dbReference type="GO" id="GO:0009141">
    <property type="term" value="P:nucleoside triphosphate metabolic process"/>
    <property type="evidence" value="ECO:0007669"/>
    <property type="project" value="TreeGrafter"/>
</dbReference>
<evidence type="ECO:0000313" key="1">
    <source>
        <dbReference type="EMBL" id="RKP22238.1"/>
    </source>
</evidence>
<dbReference type="GO" id="GO:0017111">
    <property type="term" value="F:ribonucleoside triphosphate phosphatase activity"/>
    <property type="evidence" value="ECO:0007669"/>
    <property type="project" value="TreeGrafter"/>
</dbReference>
<dbReference type="GO" id="GO:0047429">
    <property type="term" value="F:nucleoside triphosphate diphosphatase activity"/>
    <property type="evidence" value="ECO:0007669"/>
    <property type="project" value="TreeGrafter"/>
</dbReference>
<protein>
    <submittedName>
        <fullName evidence="1">Alkaline-phosphatase-like protein</fullName>
    </submittedName>
</protein>
<dbReference type="Proteomes" id="UP000278143">
    <property type="component" value="Unassembled WGS sequence"/>
</dbReference>
<gene>
    <name evidence="1" type="ORF">SYNPS1DRAFT_26098</name>
</gene>
<dbReference type="PANTHER" id="PTHR10151:SF120">
    <property type="entry name" value="BIS(5'-ADENOSYL)-TRIPHOSPHATASE"/>
    <property type="match status" value="1"/>
</dbReference>
<name>A0A4P9YRH0_9FUNG</name>
<keyword evidence="2" id="KW-1185">Reference proteome</keyword>
<dbReference type="InterPro" id="IPR002591">
    <property type="entry name" value="Phosphodiest/P_Trfase"/>
</dbReference>
<dbReference type="Pfam" id="PF01663">
    <property type="entry name" value="Phosphodiest"/>
    <property type="match status" value="1"/>
</dbReference>
<accession>A0A4P9YRH0</accession>
<organism evidence="1 2">
    <name type="scientific">Syncephalis pseudoplumigaleata</name>
    <dbReference type="NCBI Taxonomy" id="1712513"/>
    <lineage>
        <taxon>Eukaryota</taxon>
        <taxon>Fungi</taxon>
        <taxon>Fungi incertae sedis</taxon>
        <taxon>Zoopagomycota</taxon>
        <taxon>Zoopagomycotina</taxon>
        <taxon>Zoopagomycetes</taxon>
        <taxon>Zoopagales</taxon>
        <taxon>Piptocephalidaceae</taxon>
        <taxon>Syncephalis</taxon>
    </lineage>
</organism>
<dbReference type="SUPFAM" id="SSF53649">
    <property type="entry name" value="Alkaline phosphatase-like"/>
    <property type="match status" value="1"/>
</dbReference>
<dbReference type="Gene3D" id="3.40.720.10">
    <property type="entry name" value="Alkaline Phosphatase, subunit A"/>
    <property type="match status" value="1"/>
</dbReference>
<evidence type="ECO:0000313" key="2">
    <source>
        <dbReference type="Proteomes" id="UP000278143"/>
    </source>
</evidence>
<sequence>STTFANHYTLVTGLYPEHHGIVSNTFYDPVTNDTFNYKDLENNQRSKWWGGEPIWITAVKAGKRSAVHMLPGASAAIGAGR</sequence>
<dbReference type="EMBL" id="KZ992366">
    <property type="protein sequence ID" value="RKP22238.1"/>
    <property type="molecule type" value="Genomic_DNA"/>
</dbReference>
<dbReference type="InterPro" id="IPR017850">
    <property type="entry name" value="Alkaline_phosphatase_core_sf"/>
</dbReference>
<proteinExistence type="predicted"/>
<reference evidence="2" key="1">
    <citation type="journal article" date="2018" name="Nat. Microbiol.">
        <title>Leveraging single-cell genomics to expand the fungal tree of life.</title>
        <authorList>
            <person name="Ahrendt S.R."/>
            <person name="Quandt C.A."/>
            <person name="Ciobanu D."/>
            <person name="Clum A."/>
            <person name="Salamov A."/>
            <person name="Andreopoulos B."/>
            <person name="Cheng J.F."/>
            <person name="Woyke T."/>
            <person name="Pelin A."/>
            <person name="Henrissat B."/>
            <person name="Reynolds N.K."/>
            <person name="Benny G.L."/>
            <person name="Smith M.E."/>
            <person name="James T.Y."/>
            <person name="Grigoriev I.V."/>
        </authorList>
    </citation>
    <scope>NUCLEOTIDE SEQUENCE [LARGE SCALE GENOMIC DNA]</scope>
    <source>
        <strain evidence="2">Benny S71-1</strain>
    </source>
</reference>
<dbReference type="OrthoDB" id="415411at2759"/>
<dbReference type="AlphaFoldDB" id="A0A4P9YRH0"/>
<dbReference type="PANTHER" id="PTHR10151">
    <property type="entry name" value="ECTONUCLEOTIDE PYROPHOSPHATASE/PHOSPHODIESTERASE"/>
    <property type="match status" value="1"/>
</dbReference>